<accession>E1IC20</accession>
<dbReference type="HOGENOM" id="CLU_526611_0_0_0"/>
<dbReference type="Proteomes" id="UP000054010">
    <property type="component" value="Unassembled WGS sequence"/>
</dbReference>
<evidence type="ECO:0000256" key="1">
    <source>
        <dbReference type="SAM" id="Phobius"/>
    </source>
</evidence>
<sequence>MIRLGRRWLPIFLIIAFCTLIYLPGSPAIMPVPARDGGVFWYVAQQMLEGRAPYVDVWDHKPLAAYMIPLLGLLFSGGWYWGPWLMALVSLSVAAGMGYWLLRHQFGSTIALVGTILWVVGLTYFYERDPFFTEMSALPFQIAAYLAGMQILRTPSAKSAPWLWLGLGFCSAYTLLLKPPLATTPIIVVLVVLFSMRKISPRQWLVWVGMFLIGGLVPSGLVWGYLTMHGAISAGIDQVLVYNQAYSHVTWAERWAMLTSFVWQHEINAVGIAAGCVAMVALVRGRVSAAPLRTLLIIALLDWPITLMVGLLPARGYHHYFTGMLWPATVLLCWLGYVLINQTRLNSRLVTLSVGLMTGIMFISSLSVWYLYLSYRSTLNTASAAAVEYITTSIPADQQVLLWGAETSIYVATGRQAPTRIPYLYPLFTPGYPSDRVFSQFQQDLTHRPAYIIDTAATNPMVPPLDPALRQQWLVYGWSDGVDPAFLAFCDNLMTDYTPVTTLDGQWVVYRLQTLRP</sequence>
<keyword evidence="1" id="KW-0812">Transmembrane</keyword>
<dbReference type="OrthoDB" id="154850at2"/>
<feature type="transmembrane region" description="Helical" evidence="1">
    <location>
        <begin position="267"/>
        <end position="283"/>
    </location>
</feature>
<keyword evidence="1" id="KW-1133">Transmembrane helix</keyword>
<feature type="transmembrane region" description="Helical" evidence="1">
    <location>
        <begin position="109"/>
        <end position="126"/>
    </location>
</feature>
<name>E1IC20_9CHLR</name>
<evidence type="ECO:0008006" key="4">
    <source>
        <dbReference type="Google" id="ProtNLM"/>
    </source>
</evidence>
<dbReference type="EMBL" id="ADVR01000018">
    <property type="protein sequence ID" value="EFO81282.1"/>
    <property type="molecule type" value="Genomic_DNA"/>
</dbReference>
<proteinExistence type="predicted"/>
<organism evidence="2 3">
    <name type="scientific">Oscillochloris trichoides DG-6</name>
    <dbReference type="NCBI Taxonomy" id="765420"/>
    <lineage>
        <taxon>Bacteria</taxon>
        <taxon>Bacillati</taxon>
        <taxon>Chloroflexota</taxon>
        <taxon>Chloroflexia</taxon>
        <taxon>Chloroflexales</taxon>
        <taxon>Chloroflexineae</taxon>
        <taxon>Oscillochloridaceae</taxon>
        <taxon>Oscillochloris</taxon>
    </lineage>
</organism>
<feature type="transmembrane region" description="Helical" evidence="1">
    <location>
        <begin position="352"/>
        <end position="372"/>
    </location>
</feature>
<feature type="transmembrane region" description="Helical" evidence="1">
    <location>
        <begin position="162"/>
        <end position="192"/>
    </location>
</feature>
<feature type="transmembrane region" description="Helical" evidence="1">
    <location>
        <begin position="204"/>
        <end position="226"/>
    </location>
</feature>
<feature type="transmembrane region" description="Helical" evidence="1">
    <location>
        <begin position="295"/>
        <end position="314"/>
    </location>
</feature>
<evidence type="ECO:0000313" key="2">
    <source>
        <dbReference type="EMBL" id="EFO81282.1"/>
    </source>
</evidence>
<dbReference type="eggNOG" id="COG1807">
    <property type="taxonomic scope" value="Bacteria"/>
</dbReference>
<keyword evidence="1" id="KW-0472">Membrane</keyword>
<dbReference type="STRING" id="765420.OSCT_0871"/>
<feature type="transmembrane region" description="Helical" evidence="1">
    <location>
        <begin position="79"/>
        <end position="102"/>
    </location>
</feature>
<protein>
    <recommendedName>
        <fullName evidence="4">Glycosyltransferase RgtA/B/C/D-like domain-containing protein</fullName>
    </recommendedName>
</protein>
<feature type="transmembrane region" description="Helical" evidence="1">
    <location>
        <begin position="320"/>
        <end position="340"/>
    </location>
</feature>
<gene>
    <name evidence="2" type="ORF">OSCT_0871</name>
</gene>
<evidence type="ECO:0000313" key="3">
    <source>
        <dbReference type="Proteomes" id="UP000054010"/>
    </source>
</evidence>
<feature type="transmembrane region" description="Helical" evidence="1">
    <location>
        <begin position="7"/>
        <end position="25"/>
    </location>
</feature>
<reference evidence="2 3" key="1">
    <citation type="journal article" date="2011" name="J. Bacteriol.">
        <title>Draft genome sequence of the anoxygenic filamentous phototrophic bacterium Oscillochloris trichoides subsp. DG-6.</title>
        <authorList>
            <person name="Kuznetsov B.B."/>
            <person name="Ivanovsky R.N."/>
            <person name="Keppen O.I."/>
            <person name="Sukhacheva M.V."/>
            <person name="Bumazhkin B.K."/>
            <person name="Patutina E.O."/>
            <person name="Beletsky A.V."/>
            <person name="Mardanov A.V."/>
            <person name="Baslerov R.V."/>
            <person name="Panteleeva A.N."/>
            <person name="Kolganova T.V."/>
            <person name="Ravin N.V."/>
            <person name="Skryabin K.G."/>
        </authorList>
    </citation>
    <scope>NUCLEOTIDE SEQUENCE [LARGE SCALE GENOMIC DNA]</scope>
    <source>
        <strain evidence="2 3">DG-6</strain>
    </source>
</reference>
<dbReference type="AlphaFoldDB" id="E1IC20"/>
<comment type="caution">
    <text evidence="2">The sequence shown here is derived from an EMBL/GenBank/DDBJ whole genome shotgun (WGS) entry which is preliminary data.</text>
</comment>
<keyword evidence="3" id="KW-1185">Reference proteome</keyword>